<dbReference type="NCBIfam" id="TIGR02302">
    <property type="entry name" value="aProt_lowcomp"/>
    <property type="match status" value="1"/>
</dbReference>
<keyword evidence="1" id="KW-0175">Coiled coil</keyword>
<evidence type="ECO:0000313" key="5">
    <source>
        <dbReference type="Proteomes" id="UP001597371"/>
    </source>
</evidence>
<feature type="coiled-coil region" evidence="1">
    <location>
        <begin position="499"/>
        <end position="550"/>
    </location>
</feature>
<feature type="compositionally biased region" description="Low complexity" evidence="2">
    <location>
        <begin position="605"/>
        <end position="621"/>
    </location>
</feature>
<feature type="compositionally biased region" description="Gly residues" evidence="2">
    <location>
        <begin position="765"/>
        <end position="774"/>
    </location>
</feature>
<sequence>MADRTEPEARTSSLGLVSARAGAFAALLAERLWPTLFWLAGLVALFATLAWFGVFAALPSYARLGLLGLFAFGALFVLWRARGIRVPAPHEVVARIEAASGLQHQPLAVQSDRPVSSDDPFAGALWREHQRRMAARLKTLRAGGLRARTERLDPLGLRALLALSLVTAFAFSFGPNGGRLADALAPVDGALAPGVRVDAWVTPPAYTGVPPIFLAAGDEGEREVPAGSVLSVRVSDSEGLRLGFGPRTGEPAVEIAPNAAEGGAAVPAGQYEFALEESGAAVLETRLRTLSRWSFSVLPDLPPLIEFDGEPRQARNGALEMNYRLRDDYGVARGEVEVEVLETLSTDARPLIAPPQINLSLPRRTRGEARGRTSVNLAESPYAGARVSLTLAARDDAGQTGRSEPMEMTLPARAFANPLARAVVEQRRLLALDANLAPRVVEMLDAVTLHGDSFIEKPGDYIALRAARSRIAGAASDEHLVSAVDFLWQIALGIEDGNLSTAEQRLRDAQEALAQALEEGASEEEIAALMDELRAAMDEFMAAMAEAMRNQPPRGPMDMGNVQELRPQDLQRMLDRIEDLARSGSPDAARELLAELQAMMNNLQAMQGQPQPSQQQSEAQQRMNEAGELLQRQQELMNRTFELGREQARQRMGQDGMPGDPGEGEPMSAEELQQRMQELQGEQEALREQLEGLQQSMEEMGMEPAEGFGEAQEAMRGAEGALGEGDDGRAVGRQGEAMEALRRGAADMMSQMQAMAEGGQPQPGQGQGGPGGGQAQQREGRDPLGRERPDGGTELGQNGEVPDEIDVQRARRILEQIRERLGDRLSPQMERDYLERLLRTP</sequence>
<dbReference type="RefSeq" id="WP_209735565.1">
    <property type="nucleotide sequence ID" value="NZ_CP072611.1"/>
</dbReference>
<accession>A0ABW5CJA4</accession>
<protein>
    <submittedName>
        <fullName evidence="4">TIGR02302 family protein</fullName>
    </submittedName>
</protein>
<feature type="compositionally biased region" description="Low complexity" evidence="2">
    <location>
        <begin position="746"/>
        <end position="764"/>
    </location>
</feature>
<name>A0ABW5CJA4_9HYPH</name>
<keyword evidence="3" id="KW-1133">Transmembrane helix</keyword>
<feature type="region of interest" description="Disordered" evidence="2">
    <location>
        <begin position="820"/>
        <end position="841"/>
    </location>
</feature>
<proteinExistence type="predicted"/>
<feature type="compositionally biased region" description="Low complexity" evidence="2">
    <location>
        <begin position="653"/>
        <end position="667"/>
    </location>
</feature>
<keyword evidence="5" id="KW-1185">Reference proteome</keyword>
<gene>
    <name evidence="4" type="ORF">ACFSKQ_04275</name>
</gene>
<evidence type="ECO:0000256" key="2">
    <source>
        <dbReference type="SAM" id="MobiDB-lite"/>
    </source>
</evidence>
<keyword evidence="3" id="KW-0472">Membrane</keyword>
<evidence type="ECO:0000256" key="1">
    <source>
        <dbReference type="SAM" id="Coils"/>
    </source>
</evidence>
<dbReference type="Pfam" id="PF13779">
    <property type="entry name" value="DUF4175"/>
    <property type="match status" value="1"/>
</dbReference>
<feature type="transmembrane region" description="Helical" evidence="3">
    <location>
        <begin position="36"/>
        <end position="55"/>
    </location>
</feature>
<comment type="caution">
    <text evidence="4">The sequence shown here is derived from an EMBL/GenBank/DDBJ whole genome shotgun (WGS) entry which is preliminary data.</text>
</comment>
<feature type="transmembrane region" description="Helical" evidence="3">
    <location>
        <begin position="155"/>
        <end position="174"/>
    </location>
</feature>
<dbReference type="EMBL" id="JBHUIJ010000005">
    <property type="protein sequence ID" value="MFD2236682.1"/>
    <property type="molecule type" value="Genomic_DNA"/>
</dbReference>
<dbReference type="Proteomes" id="UP001597371">
    <property type="component" value="Unassembled WGS sequence"/>
</dbReference>
<keyword evidence="3" id="KW-0812">Transmembrane</keyword>
<dbReference type="InterPro" id="IPR012683">
    <property type="entry name" value="CHP02302_TM"/>
</dbReference>
<evidence type="ECO:0000313" key="4">
    <source>
        <dbReference type="EMBL" id="MFD2236682.1"/>
    </source>
</evidence>
<organism evidence="4 5">
    <name type="scientific">Aureimonas populi</name>
    <dbReference type="NCBI Taxonomy" id="1701758"/>
    <lineage>
        <taxon>Bacteria</taxon>
        <taxon>Pseudomonadati</taxon>
        <taxon>Pseudomonadota</taxon>
        <taxon>Alphaproteobacteria</taxon>
        <taxon>Hyphomicrobiales</taxon>
        <taxon>Aurantimonadaceae</taxon>
        <taxon>Aureimonas</taxon>
    </lineage>
</organism>
<reference evidence="5" key="1">
    <citation type="journal article" date="2019" name="Int. J. Syst. Evol. Microbiol.">
        <title>The Global Catalogue of Microorganisms (GCM) 10K type strain sequencing project: providing services to taxonomists for standard genome sequencing and annotation.</title>
        <authorList>
            <consortium name="The Broad Institute Genomics Platform"/>
            <consortium name="The Broad Institute Genome Sequencing Center for Infectious Disease"/>
            <person name="Wu L."/>
            <person name="Ma J."/>
        </authorList>
    </citation>
    <scope>NUCLEOTIDE SEQUENCE [LARGE SCALE GENOMIC DNA]</scope>
    <source>
        <strain evidence="5">ZS-35-S2</strain>
    </source>
</reference>
<feature type="compositionally biased region" description="Basic and acidic residues" evidence="2">
    <location>
        <begin position="778"/>
        <end position="791"/>
    </location>
</feature>
<feature type="region of interest" description="Disordered" evidence="2">
    <location>
        <begin position="605"/>
        <end position="625"/>
    </location>
</feature>
<feature type="transmembrane region" description="Helical" evidence="3">
    <location>
        <begin position="61"/>
        <end position="79"/>
    </location>
</feature>
<feature type="region of interest" description="Disordered" evidence="2">
    <location>
        <begin position="648"/>
        <end position="807"/>
    </location>
</feature>
<evidence type="ECO:0000256" key="3">
    <source>
        <dbReference type="SAM" id="Phobius"/>
    </source>
</evidence>